<name>A0A3M8P899_9BACL</name>
<dbReference type="Gene3D" id="3.40.190.10">
    <property type="entry name" value="Periplasmic binding protein-like II"/>
    <property type="match status" value="2"/>
</dbReference>
<keyword evidence="1 3" id="KW-0732">Signal</keyword>
<gene>
    <name evidence="4" type="ORF">EEX84_08020</name>
</gene>
<evidence type="ECO:0000256" key="3">
    <source>
        <dbReference type="SAM" id="SignalP"/>
    </source>
</evidence>
<dbReference type="PIRSF" id="PIRSF002825">
    <property type="entry name" value="CfbpA"/>
    <property type="match status" value="1"/>
</dbReference>
<sequence>MKKLFVGLPLLFSTALLAACGGGQDETAGSAEAESAGNGSVVSGSLDFYTSQPDADAQALVDAFTENHPDVDISIFRSGTEEVVSKIQAENQAGDIQADVLLVADSVTFENFKKEELLMAYESPEAAKIDDAFVDPDGTYTGTKVMATGLIVNTNDVDDMPDSWDVLMNEASKGQAVMPSPLYSGAAAYNLGVITKQDDMGWEFYEGLRANDITITQGNGAVLEGVAMGEQQYGMIVDYLAARAKSEGSPVELVYPTEGVPVITEPVGILANTDNEEASQAFVDFILSEEGQKLAADLGYTPIREGIEAPEGLKTLDEMTVLEADSVELLETREDDKAKFGEIFGQ</sequence>
<proteinExistence type="predicted"/>
<dbReference type="EMBL" id="RIAX01000004">
    <property type="protein sequence ID" value="RNF39897.1"/>
    <property type="molecule type" value="Genomic_DNA"/>
</dbReference>
<dbReference type="Proteomes" id="UP000275473">
    <property type="component" value="Unassembled WGS sequence"/>
</dbReference>
<keyword evidence="5" id="KW-1185">Reference proteome</keyword>
<dbReference type="SUPFAM" id="SSF53850">
    <property type="entry name" value="Periplasmic binding protein-like II"/>
    <property type="match status" value="1"/>
</dbReference>
<dbReference type="AlphaFoldDB" id="A0A3M8P899"/>
<reference evidence="4 5" key="1">
    <citation type="journal article" date="2018" name="Int. J. Syst. Evol. Microbiol.">
        <title>Planococcus salinus sp. nov., a moderately halophilic bacterium isolated from a saline-alkali soil.</title>
        <authorList>
            <person name="Gan L."/>
        </authorList>
    </citation>
    <scope>NUCLEOTIDE SEQUENCE [LARGE SCALE GENOMIC DNA]</scope>
    <source>
        <strain evidence="4 5">LCB217</strain>
    </source>
</reference>
<keyword evidence="2" id="KW-0479">Metal-binding</keyword>
<protein>
    <submittedName>
        <fullName evidence="4">Extracellular solute-binding protein</fullName>
    </submittedName>
</protein>
<dbReference type="InterPro" id="IPR006059">
    <property type="entry name" value="SBP"/>
</dbReference>
<feature type="chain" id="PRO_5038491138" evidence="3">
    <location>
        <begin position="19"/>
        <end position="346"/>
    </location>
</feature>
<dbReference type="PANTHER" id="PTHR30006">
    <property type="entry name" value="THIAMINE-BINDING PERIPLASMIC PROTEIN-RELATED"/>
    <property type="match status" value="1"/>
</dbReference>
<keyword evidence="2" id="KW-0408">Iron</keyword>
<evidence type="ECO:0000256" key="2">
    <source>
        <dbReference type="PIRSR" id="PIRSR002825-1"/>
    </source>
</evidence>
<evidence type="ECO:0000313" key="5">
    <source>
        <dbReference type="Proteomes" id="UP000275473"/>
    </source>
</evidence>
<dbReference type="RefSeq" id="WP_123165092.1">
    <property type="nucleotide sequence ID" value="NZ_RIAX01000004.1"/>
</dbReference>
<dbReference type="Pfam" id="PF13416">
    <property type="entry name" value="SBP_bac_8"/>
    <property type="match status" value="1"/>
</dbReference>
<dbReference type="CDD" id="cd13547">
    <property type="entry name" value="PBP2_Fbp_like_2"/>
    <property type="match status" value="1"/>
</dbReference>
<feature type="binding site" evidence="2">
    <location>
        <position position="239"/>
    </location>
    <ligand>
        <name>Fe cation</name>
        <dbReference type="ChEBI" id="CHEBI:24875"/>
    </ligand>
</feature>
<evidence type="ECO:0000256" key="1">
    <source>
        <dbReference type="ARBA" id="ARBA00022729"/>
    </source>
</evidence>
<dbReference type="PROSITE" id="PS51257">
    <property type="entry name" value="PROKAR_LIPOPROTEIN"/>
    <property type="match status" value="1"/>
</dbReference>
<organism evidence="4 5">
    <name type="scientific">Planococcus salinus</name>
    <dbReference type="NCBI Taxonomy" id="1848460"/>
    <lineage>
        <taxon>Bacteria</taxon>
        <taxon>Bacillati</taxon>
        <taxon>Bacillota</taxon>
        <taxon>Bacilli</taxon>
        <taxon>Bacillales</taxon>
        <taxon>Caryophanaceae</taxon>
        <taxon>Planococcus</taxon>
    </lineage>
</organism>
<dbReference type="OrthoDB" id="9791045at2"/>
<comment type="caution">
    <text evidence="4">The sequence shown here is derived from an EMBL/GenBank/DDBJ whole genome shotgun (WGS) entry which is preliminary data.</text>
</comment>
<accession>A0A3M8P899</accession>
<feature type="signal peptide" evidence="3">
    <location>
        <begin position="1"/>
        <end position="18"/>
    </location>
</feature>
<dbReference type="GO" id="GO:0046872">
    <property type="term" value="F:metal ion binding"/>
    <property type="evidence" value="ECO:0007669"/>
    <property type="project" value="UniProtKB-KW"/>
</dbReference>
<evidence type="ECO:0000313" key="4">
    <source>
        <dbReference type="EMBL" id="RNF39897.1"/>
    </source>
</evidence>
<dbReference type="InterPro" id="IPR026045">
    <property type="entry name" value="Ferric-bd"/>
</dbReference>